<gene>
    <name evidence="2" type="ORF">GCM10017579_42870</name>
</gene>
<dbReference type="SUPFAM" id="SSF52266">
    <property type="entry name" value="SGNH hydrolase"/>
    <property type="match status" value="1"/>
</dbReference>
<evidence type="ECO:0000313" key="3">
    <source>
        <dbReference type="Proteomes" id="UP001142292"/>
    </source>
</evidence>
<feature type="signal peptide" evidence="1">
    <location>
        <begin position="1"/>
        <end position="28"/>
    </location>
</feature>
<dbReference type="Proteomes" id="UP001142292">
    <property type="component" value="Unassembled WGS sequence"/>
</dbReference>
<evidence type="ECO:0000313" key="2">
    <source>
        <dbReference type="EMBL" id="GLJ70251.1"/>
    </source>
</evidence>
<reference evidence="2" key="1">
    <citation type="journal article" date="2014" name="Int. J. Syst. Evol. Microbiol.">
        <title>Complete genome of a new Firmicutes species belonging to the dominant human colonic microbiota ('Ruminococcus bicirculans') reveals two chromosomes and a selective capacity to utilize plant glucans.</title>
        <authorList>
            <consortium name="NISC Comparative Sequencing Program"/>
            <person name="Wegmann U."/>
            <person name="Louis P."/>
            <person name="Goesmann A."/>
            <person name="Henrissat B."/>
            <person name="Duncan S.H."/>
            <person name="Flint H.J."/>
        </authorList>
    </citation>
    <scope>NUCLEOTIDE SEQUENCE</scope>
    <source>
        <strain evidence="2">VKM Ac-1246</strain>
    </source>
</reference>
<dbReference type="Gene3D" id="3.40.50.1110">
    <property type="entry name" value="SGNH hydrolase"/>
    <property type="match status" value="1"/>
</dbReference>
<evidence type="ECO:0008006" key="4">
    <source>
        <dbReference type="Google" id="ProtNLM"/>
    </source>
</evidence>
<dbReference type="EMBL" id="BSEL01000010">
    <property type="protein sequence ID" value="GLJ70251.1"/>
    <property type="molecule type" value="Genomic_DNA"/>
</dbReference>
<keyword evidence="1" id="KW-0732">Signal</keyword>
<feature type="chain" id="PRO_5046696740" description="SGNH hydrolase-type esterase domain-containing protein" evidence="1">
    <location>
        <begin position="29"/>
        <end position="259"/>
    </location>
</feature>
<proteinExistence type="predicted"/>
<comment type="caution">
    <text evidence="2">The sequence shown here is derived from an EMBL/GenBank/DDBJ whole genome shotgun (WGS) entry which is preliminary data.</text>
</comment>
<accession>A0ABQ5T288</accession>
<sequence length="259" mass="27571">MNIFTTSAIRPFLLVTTGFLALGLTACGAGSAASEKGWHESEAAVEAGLSPIVLLGDSVAAGEAAPLTQAVAASGAKFVDATSTGGGNVTGPNAKAQWKRLPKTLAKAEGGTVIYQLTTYDWGSESEQREAYERLAAETEKADADLVLVTMPPIRPDSFYKPHMSELARAAEVARSVAEEADGVEFLDAGEVWGDRYQRVRDGEIDRSKDGIHTCPQGAARFTAWLLDELAELEPAFEPAEASEWAETGWTSNKNFRGC</sequence>
<name>A0ABQ5T288_9ACTN</name>
<keyword evidence="3" id="KW-1185">Reference proteome</keyword>
<protein>
    <recommendedName>
        <fullName evidence="4">SGNH hydrolase-type esterase domain-containing protein</fullName>
    </recommendedName>
</protein>
<dbReference type="CDD" id="cd00229">
    <property type="entry name" value="SGNH_hydrolase"/>
    <property type="match status" value="1"/>
</dbReference>
<evidence type="ECO:0000256" key="1">
    <source>
        <dbReference type="SAM" id="SignalP"/>
    </source>
</evidence>
<dbReference type="InterPro" id="IPR036514">
    <property type="entry name" value="SGNH_hydro_sf"/>
</dbReference>
<organism evidence="2 3">
    <name type="scientific">Nocardioides luteus</name>
    <dbReference type="NCBI Taxonomy" id="1844"/>
    <lineage>
        <taxon>Bacteria</taxon>
        <taxon>Bacillati</taxon>
        <taxon>Actinomycetota</taxon>
        <taxon>Actinomycetes</taxon>
        <taxon>Propionibacteriales</taxon>
        <taxon>Nocardioidaceae</taxon>
        <taxon>Nocardioides</taxon>
    </lineage>
</organism>
<dbReference type="RefSeq" id="WP_189118454.1">
    <property type="nucleotide sequence ID" value="NZ_BMRK01000007.1"/>
</dbReference>
<reference evidence="2" key="2">
    <citation type="submission" date="2023-01" db="EMBL/GenBank/DDBJ databases">
        <authorList>
            <person name="Sun Q."/>
            <person name="Evtushenko L."/>
        </authorList>
    </citation>
    <scope>NUCLEOTIDE SEQUENCE</scope>
    <source>
        <strain evidence="2">VKM Ac-1246</strain>
    </source>
</reference>